<organism evidence="1 2">
    <name type="scientific">Candidatus Chloroploca mongolica</name>
    <dbReference type="NCBI Taxonomy" id="2528176"/>
    <lineage>
        <taxon>Bacteria</taxon>
        <taxon>Bacillati</taxon>
        <taxon>Chloroflexota</taxon>
        <taxon>Chloroflexia</taxon>
        <taxon>Chloroflexales</taxon>
        <taxon>Chloroflexineae</taxon>
        <taxon>Oscillochloridaceae</taxon>
        <taxon>Candidatus Chloroploca</taxon>
    </lineage>
</organism>
<evidence type="ECO:0000313" key="2">
    <source>
        <dbReference type="Proteomes" id="UP001193081"/>
    </source>
</evidence>
<dbReference type="Proteomes" id="UP001193081">
    <property type="component" value="Unassembled WGS sequence"/>
</dbReference>
<dbReference type="Gene3D" id="3.30.2310.20">
    <property type="entry name" value="RelE-like"/>
    <property type="match status" value="1"/>
</dbReference>
<sequence length="45" mass="5313">MRSLIFDPAAFEDLAWWVQQDRKKALRLIRLIQETQTDPYGSFAS</sequence>
<dbReference type="EMBL" id="SIJK02000026">
    <property type="protein sequence ID" value="MBP1466964.1"/>
    <property type="molecule type" value="Genomic_DNA"/>
</dbReference>
<comment type="caution">
    <text evidence="1">The sequence shown here is derived from an EMBL/GenBank/DDBJ whole genome shotgun (WGS) entry which is preliminary data.</text>
</comment>
<proteinExistence type="predicted"/>
<reference evidence="1 2" key="1">
    <citation type="submission" date="2021-03" db="EMBL/GenBank/DDBJ databases">
        <authorList>
            <person name="Grouzdev D.S."/>
        </authorList>
    </citation>
    <scope>NUCLEOTIDE SEQUENCE [LARGE SCALE GENOMIC DNA]</scope>
    <source>
        <strain evidence="1 2">M50-1</strain>
    </source>
</reference>
<dbReference type="InterPro" id="IPR035093">
    <property type="entry name" value="RelE/ParE_toxin_dom_sf"/>
</dbReference>
<accession>A0ABS4DCD1</accession>
<protein>
    <submittedName>
        <fullName evidence="1">Type II toxin-antitoxin system YoeB family toxin</fullName>
    </submittedName>
</protein>
<name>A0ABS4DCD1_9CHLR</name>
<gene>
    <name evidence="1" type="ORF">EYB53_014720</name>
</gene>
<keyword evidence="2" id="KW-1185">Reference proteome</keyword>
<evidence type="ECO:0000313" key="1">
    <source>
        <dbReference type="EMBL" id="MBP1466964.1"/>
    </source>
</evidence>